<evidence type="ECO:0000313" key="3">
    <source>
        <dbReference type="EMBL" id="MBN8659414.1"/>
    </source>
</evidence>
<dbReference type="InterPro" id="IPR011335">
    <property type="entry name" value="Restrct_endonuc-II-like"/>
</dbReference>
<evidence type="ECO:0000256" key="1">
    <source>
        <dbReference type="ARBA" id="ARBA00006738"/>
    </source>
</evidence>
<evidence type="ECO:0000256" key="2">
    <source>
        <dbReference type="HAMAP-Rule" id="MF_00048"/>
    </source>
</evidence>
<dbReference type="Gene3D" id="3.40.1350.10">
    <property type="match status" value="1"/>
</dbReference>
<name>A0A8J7P6R0_9BACT</name>
<reference evidence="3" key="1">
    <citation type="submission" date="2021-02" db="EMBL/GenBank/DDBJ databases">
        <title>Genome-Resolved Metagenomics of a Microbial Community Performing Photosynthetic Biological Nutrient Removal.</title>
        <authorList>
            <person name="Mcdaniel E.A."/>
        </authorList>
    </citation>
    <scope>NUCLEOTIDE SEQUENCE</scope>
    <source>
        <strain evidence="3">UWPOB_OBS1</strain>
    </source>
</reference>
<dbReference type="HAMAP" id="MF_00048">
    <property type="entry name" value="UPF0102"/>
    <property type="match status" value="1"/>
</dbReference>
<dbReference type="AlphaFoldDB" id="A0A8J7P6R0"/>
<dbReference type="GO" id="GO:0003676">
    <property type="term" value="F:nucleic acid binding"/>
    <property type="evidence" value="ECO:0007669"/>
    <property type="project" value="InterPro"/>
</dbReference>
<comment type="caution">
    <text evidence="3">The sequence shown here is derived from an EMBL/GenBank/DDBJ whole genome shotgun (WGS) entry which is preliminary data.</text>
</comment>
<dbReference type="PANTHER" id="PTHR34039">
    <property type="entry name" value="UPF0102 PROTEIN YRAN"/>
    <property type="match status" value="1"/>
</dbReference>
<comment type="similarity">
    <text evidence="1 2">Belongs to the UPF0102 family.</text>
</comment>
<dbReference type="PANTHER" id="PTHR34039:SF1">
    <property type="entry name" value="UPF0102 PROTEIN YRAN"/>
    <property type="match status" value="1"/>
</dbReference>
<gene>
    <name evidence="3" type="ORF">J0M35_03555</name>
</gene>
<dbReference type="EMBL" id="JAFLCK010000003">
    <property type="protein sequence ID" value="MBN8659414.1"/>
    <property type="molecule type" value="Genomic_DNA"/>
</dbReference>
<sequence length="173" mass="19837">MKETVIAKKRRLSPASTGEDLAALYLEEKGACLLERNFRVGKRCEIDIIAVLEDADGKPHRDAKRTRYLTFIEVKTRRYETDPGAIEHTGLQAISRDKRQKIRLGALSYLEKLRKEPLPATLGKSESLFLPIRFDLVLVDLQLSREAMQEFLKENDRAALKKAARIKHFEAIF</sequence>
<evidence type="ECO:0000313" key="4">
    <source>
        <dbReference type="Proteomes" id="UP000664277"/>
    </source>
</evidence>
<dbReference type="Proteomes" id="UP000664277">
    <property type="component" value="Unassembled WGS sequence"/>
</dbReference>
<dbReference type="SUPFAM" id="SSF52980">
    <property type="entry name" value="Restriction endonuclease-like"/>
    <property type="match status" value="1"/>
</dbReference>
<proteinExistence type="inferred from homology"/>
<dbReference type="Pfam" id="PF02021">
    <property type="entry name" value="UPF0102"/>
    <property type="match status" value="1"/>
</dbReference>
<organism evidence="3 4">
    <name type="scientific">Candidatus Obscuribacter phosphatis</name>
    <dbReference type="NCBI Taxonomy" id="1906157"/>
    <lineage>
        <taxon>Bacteria</taxon>
        <taxon>Bacillati</taxon>
        <taxon>Candidatus Melainabacteria</taxon>
        <taxon>Candidatus Obscuribacterales</taxon>
        <taxon>Candidatus Obscuribacteraceae</taxon>
        <taxon>Candidatus Obscuribacter</taxon>
    </lineage>
</organism>
<protein>
    <recommendedName>
        <fullName evidence="2">UPF0102 protein J0M35_03555</fullName>
    </recommendedName>
</protein>
<dbReference type="InterPro" id="IPR011856">
    <property type="entry name" value="tRNA_endonuc-like_dom_sf"/>
</dbReference>
<accession>A0A8J7P6R0</accession>
<dbReference type="InterPro" id="IPR003509">
    <property type="entry name" value="UPF0102_YraN-like"/>
</dbReference>